<dbReference type="InterPro" id="IPR000504">
    <property type="entry name" value="RRM_dom"/>
</dbReference>
<evidence type="ECO:0000256" key="5">
    <source>
        <dbReference type="ARBA" id="ARBA00022884"/>
    </source>
</evidence>
<dbReference type="GO" id="GO:0008380">
    <property type="term" value="P:RNA splicing"/>
    <property type="evidence" value="ECO:0007669"/>
    <property type="project" value="UniProtKB-KW"/>
</dbReference>
<organism evidence="11 12">
    <name type="scientific">Stephania cephalantha</name>
    <dbReference type="NCBI Taxonomy" id="152367"/>
    <lineage>
        <taxon>Eukaryota</taxon>
        <taxon>Viridiplantae</taxon>
        <taxon>Streptophyta</taxon>
        <taxon>Embryophyta</taxon>
        <taxon>Tracheophyta</taxon>
        <taxon>Spermatophyta</taxon>
        <taxon>Magnoliopsida</taxon>
        <taxon>Ranunculales</taxon>
        <taxon>Menispermaceae</taxon>
        <taxon>Menispermoideae</taxon>
        <taxon>Cissampelideae</taxon>
        <taxon>Stephania</taxon>
    </lineage>
</organism>
<evidence type="ECO:0000256" key="4">
    <source>
        <dbReference type="ARBA" id="ARBA00022728"/>
    </source>
</evidence>
<dbReference type="GO" id="GO:0006397">
    <property type="term" value="P:mRNA processing"/>
    <property type="evidence" value="ECO:0007669"/>
    <property type="project" value="UniProtKB-KW"/>
</dbReference>
<evidence type="ECO:0000313" key="11">
    <source>
        <dbReference type="EMBL" id="KAK9119470.1"/>
    </source>
</evidence>
<comment type="similarity">
    <text evidence="1">Belongs to the RBM48 family.</text>
</comment>
<keyword evidence="5 8" id="KW-0694">RNA-binding</keyword>
<keyword evidence="6" id="KW-0508">mRNA splicing</keyword>
<evidence type="ECO:0000256" key="8">
    <source>
        <dbReference type="PROSITE-ProRule" id="PRU00176"/>
    </source>
</evidence>
<proteinExistence type="inferred from homology"/>
<evidence type="ECO:0000256" key="9">
    <source>
        <dbReference type="SAM" id="MobiDB-lite"/>
    </source>
</evidence>
<protein>
    <recommendedName>
        <fullName evidence="2">RNA-binding protein 48</fullName>
    </recommendedName>
</protein>
<dbReference type="InterPro" id="IPR039599">
    <property type="entry name" value="RBM48"/>
</dbReference>
<comment type="function">
    <text evidence="7">As a component of the minor spliceosome, involved in the splicing of U12-type introns in pre-mRNAs.</text>
</comment>
<evidence type="ECO:0000256" key="3">
    <source>
        <dbReference type="ARBA" id="ARBA00022664"/>
    </source>
</evidence>
<evidence type="ECO:0000256" key="1">
    <source>
        <dbReference type="ARBA" id="ARBA00006938"/>
    </source>
</evidence>
<sequence>MARQREEGPAAAVRVYTVCDESRYLIVRNVPALGCGHDLQHLFASYGDVQECTPMDEEDCEPYTDVYWIKFALISNARFAKKKLDEFAFLGNRLKVSYAPHFETLADTKAKLECRRQEVLARLRPGKNKVTTVHNPDSISEPLDVASPLQVRRIFEPASSRQKGSVESGVTYSEQNRPVTMVCSNQVIREGFVEYLSGDKSGRYSCEITSLRMFNDPAWEELEPLNRQRPLNYFSSPSMNNTVQLVREKLDKIQSSSSNIQEAPASKKARLDNRRRI</sequence>
<dbReference type="InterPro" id="IPR012677">
    <property type="entry name" value="Nucleotide-bd_a/b_plait_sf"/>
</dbReference>
<comment type="caution">
    <text evidence="11">The sequence shown here is derived from an EMBL/GenBank/DDBJ whole genome shotgun (WGS) entry which is preliminary data.</text>
</comment>
<evidence type="ECO:0000259" key="10">
    <source>
        <dbReference type="PROSITE" id="PS50102"/>
    </source>
</evidence>
<evidence type="ECO:0000256" key="2">
    <source>
        <dbReference type="ARBA" id="ARBA00015189"/>
    </source>
</evidence>
<feature type="domain" description="RRM" evidence="10">
    <location>
        <begin position="23"/>
        <end position="101"/>
    </location>
</feature>
<dbReference type="GO" id="GO:0003723">
    <property type="term" value="F:RNA binding"/>
    <property type="evidence" value="ECO:0007669"/>
    <property type="project" value="UniProtKB-UniRule"/>
</dbReference>
<dbReference type="EMBL" id="JBBNAG010000007">
    <property type="protein sequence ID" value="KAK9119470.1"/>
    <property type="molecule type" value="Genomic_DNA"/>
</dbReference>
<dbReference type="GO" id="GO:0005681">
    <property type="term" value="C:spliceosomal complex"/>
    <property type="evidence" value="ECO:0007669"/>
    <property type="project" value="UniProtKB-KW"/>
</dbReference>
<name>A0AAP0NVS6_9MAGN</name>
<feature type="region of interest" description="Disordered" evidence="9">
    <location>
        <begin position="254"/>
        <end position="277"/>
    </location>
</feature>
<evidence type="ECO:0000256" key="6">
    <source>
        <dbReference type="ARBA" id="ARBA00023187"/>
    </source>
</evidence>
<dbReference type="CDD" id="cd12442">
    <property type="entry name" value="RRM_RBM48"/>
    <property type="match status" value="1"/>
</dbReference>
<keyword evidence="3" id="KW-0507">mRNA processing</keyword>
<dbReference type="SUPFAM" id="SSF54928">
    <property type="entry name" value="RNA-binding domain, RBD"/>
    <property type="match status" value="1"/>
</dbReference>
<keyword evidence="4" id="KW-0747">Spliceosome</keyword>
<evidence type="ECO:0000256" key="7">
    <source>
        <dbReference type="ARBA" id="ARBA00035004"/>
    </source>
</evidence>
<dbReference type="GO" id="GO:0005654">
    <property type="term" value="C:nucleoplasm"/>
    <property type="evidence" value="ECO:0007669"/>
    <property type="project" value="TreeGrafter"/>
</dbReference>
<dbReference type="PANTHER" id="PTHR20957">
    <property type="entry name" value="RNA-BINDING PROTEIN 48"/>
    <property type="match status" value="1"/>
</dbReference>
<dbReference type="AlphaFoldDB" id="A0AAP0NVS6"/>
<dbReference type="PROSITE" id="PS50102">
    <property type="entry name" value="RRM"/>
    <property type="match status" value="1"/>
</dbReference>
<dbReference type="InterPro" id="IPR034264">
    <property type="entry name" value="RBM48_RRM"/>
</dbReference>
<dbReference type="Proteomes" id="UP001419268">
    <property type="component" value="Unassembled WGS sequence"/>
</dbReference>
<dbReference type="FunFam" id="3.30.70.330:FF:000424">
    <property type="entry name" value="RNA-binding protein 48 isoform X4"/>
    <property type="match status" value="1"/>
</dbReference>
<gene>
    <name evidence="11" type="ORF">Scep_017563</name>
</gene>
<keyword evidence="12" id="KW-1185">Reference proteome</keyword>
<reference evidence="11 12" key="1">
    <citation type="submission" date="2024-01" db="EMBL/GenBank/DDBJ databases">
        <title>Genome assemblies of Stephania.</title>
        <authorList>
            <person name="Yang L."/>
        </authorList>
    </citation>
    <scope>NUCLEOTIDE SEQUENCE [LARGE SCALE GENOMIC DNA]</scope>
    <source>
        <strain evidence="11">JXDWG</strain>
        <tissue evidence="11">Leaf</tissue>
    </source>
</reference>
<dbReference type="Gene3D" id="3.30.70.330">
    <property type="match status" value="1"/>
</dbReference>
<dbReference type="InterPro" id="IPR035979">
    <property type="entry name" value="RBD_domain_sf"/>
</dbReference>
<dbReference type="PANTHER" id="PTHR20957:SF0">
    <property type="entry name" value="RNA-BINDING PROTEIN 48"/>
    <property type="match status" value="1"/>
</dbReference>
<accession>A0AAP0NVS6</accession>
<evidence type="ECO:0000313" key="12">
    <source>
        <dbReference type="Proteomes" id="UP001419268"/>
    </source>
</evidence>